<dbReference type="OrthoDB" id="5137249at2"/>
<protein>
    <submittedName>
        <fullName evidence="10">ABC transporter permease</fullName>
    </submittedName>
</protein>
<dbReference type="AlphaFoldDB" id="A0A316M7L1"/>
<feature type="transmembrane region" description="Helical" evidence="7">
    <location>
        <begin position="611"/>
        <end position="638"/>
    </location>
</feature>
<sequence length="1094" mass="123149">MKIQHQWKGLSGRMKSPLFKSTLREIKGSLGRFLSIFFIVTLGVSFFAGINASAPDMKATADRYFDKYNFMDLQIMSTLGLDKDDIKSIEDLDEVKAVMPGYSLDAIAVRSSSQSVLRVHSIPISKSLEDDSYINRPRLMKGRLPEKSGECVVEEDAFGKEFIKLGDIIKLSLGNSGDIKESLNTDEYKVVGVVNSPYYVTYEKGNSKIGSGKVSQYIMIPEEDFKLPVYTEANVILKGAKELFTYGDEYEKLRDDVTKKIESIGEKRAELRYDEIIKEATKTLDEKKKEYEEGKLKAESELKNALDKIEEGNKNLDKGEKELNLKERQVNESLELGKEKIKDAEVDLKIGKAQYEAQLQTFNEKKAEAETQLEDAKKAISQGEALIEKQERELLDLKEKLEDPSIPEIEKERIKIQIETIESALSYAKPALEKAKIELASKEAELKEGEAKLNAAKASLDAAEKQLNAEKANLLEGESKSKAEFKKARGDIENGRIELAKGKEEYEKNKVSVEATLKDGKDRILDAEDKIKGIEEPSWYVLNRDMNYGYVSYEDAANRVKAIAQVFPVFFFLVAALVCLTTMTRMVDEQRVDIGTLKALGYEKRDIASKYILYAALASIGGSILGLAIGFILFPTVIFDAYGIMFTVSDLILQFNMFYAIIATLAAVLTTTLAALGACYKELKETPALLMIPKAPKVGKKILLERCNFIWKRLKFTEKVTARNIFRYKKRFLMTVLGISGCTALILAGFGIKDSIRAIIDIEYGKIITYDMSVSLDSNIKTEDENALREYLNDDDRIKDSMMYKTKNTDISFHDKSKEASLVIPEDVEKFKEFHILRVRTSQKEVSLDEGGIVLAEKLAKELGVKKGDTININDENNKRISVPVTGIVENYVSHYAFMSRSTYESLYERDFKGNQIVAKIKDTTKSVEDSISKELLEKKDVAGVYFNSGVKETYSDTIKSLNYVVIVMILAAGALAFVVLYNLTNVNISERLREIATIKVLGFYDKEVSAYVYKENVLLTIIGILVGLILGVFLHRFIMVTAEPNEIMFGRTIGVFSYIYAFGITMLFSALVNWAMYYKLKAVKMVESLKSVD</sequence>
<dbReference type="InterPro" id="IPR038766">
    <property type="entry name" value="Membrane_comp_ABC_pdt"/>
</dbReference>
<dbReference type="Proteomes" id="UP000246114">
    <property type="component" value="Unassembled WGS sequence"/>
</dbReference>
<dbReference type="EMBL" id="QAMZ01000043">
    <property type="protein sequence ID" value="PWL53005.1"/>
    <property type="molecule type" value="Genomic_DNA"/>
</dbReference>
<keyword evidence="3 7" id="KW-0812">Transmembrane</keyword>
<feature type="transmembrane region" description="Helical" evidence="7">
    <location>
        <begin position="732"/>
        <end position="752"/>
    </location>
</feature>
<feature type="transmembrane region" description="Helical" evidence="7">
    <location>
        <begin position="1018"/>
        <end position="1039"/>
    </location>
</feature>
<evidence type="ECO:0000256" key="6">
    <source>
        <dbReference type="SAM" id="Coils"/>
    </source>
</evidence>
<feature type="transmembrane region" description="Helical" evidence="7">
    <location>
        <begin position="1059"/>
        <end position="1079"/>
    </location>
</feature>
<evidence type="ECO:0000313" key="11">
    <source>
        <dbReference type="Proteomes" id="UP000246114"/>
    </source>
</evidence>
<gene>
    <name evidence="10" type="ORF">DBY38_09020</name>
</gene>
<feature type="domain" description="MacB-like periplasmic core" evidence="9">
    <location>
        <begin position="736"/>
        <end position="932"/>
    </location>
</feature>
<evidence type="ECO:0000256" key="1">
    <source>
        <dbReference type="ARBA" id="ARBA00004651"/>
    </source>
</evidence>
<dbReference type="InterPro" id="IPR025857">
    <property type="entry name" value="MacB_PCD"/>
</dbReference>
<feature type="transmembrane region" description="Helical" evidence="7">
    <location>
        <begin position="30"/>
        <end position="50"/>
    </location>
</feature>
<feature type="transmembrane region" description="Helical" evidence="7">
    <location>
        <begin position="562"/>
        <end position="581"/>
    </location>
</feature>
<feature type="domain" description="ABC3 transporter permease C-terminal" evidence="8">
    <location>
        <begin position="968"/>
        <end position="1081"/>
    </location>
</feature>
<comment type="caution">
    <text evidence="10">The sequence shown here is derived from an EMBL/GenBank/DDBJ whole genome shotgun (WGS) entry which is preliminary data.</text>
</comment>
<feature type="domain" description="ABC3 transporter permease C-terminal" evidence="8">
    <location>
        <begin position="566"/>
        <end position="682"/>
    </location>
</feature>
<accession>A0A316M7L1</accession>
<dbReference type="InterPro" id="IPR003838">
    <property type="entry name" value="ABC3_permease_C"/>
</dbReference>
<feature type="coiled-coil region" evidence="6">
    <location>
        <begin position="277"/>
        <end position="400"/>
    </location>
</feature>
<name>A0A316M7L1_9CLOT</name>
<dbReference type="GO" id="GO:0005886">
    <property type="term" value="C:plasma membrane"/>
    <property type="evidence" value="ECO:0007669"/>
    <property type="project" value="UniProtKB-SubCell"/>
</dbReference>
<feature type="transmembrane region" description="Helical" evidence="7">
    <location>
        <begin position="658"/>
        <end position="680"/>
    </location>
</feature>
<dbReference type="PANTHER" id="PTHR30287:SF1">
    <property type="entry name" value="INNER MEMBRANE PROTEIN"/>
    <property type="match status" value="1"/>
</dbReference>
<comment type="subcellular location">
    <subcellularLocation>
        <location evidence="1">Cell membrane</location>
        <topology evidence="1">Multi-pass membrane protein</topology>
    </subcellularLocation>
</comment>
<evidence type="ECO:0000259" key="8">
    <source>
        <dbReference type="Pfam" id="PF02687"/>
    </source>
</evidence>
<dbReference type="Pfam" id="PF12704">
    <property type="entry name" value="MacB_PCD"/>
    <property type="match status" value="1"/>
</dbReference>
<proteinExistence type="predicted"/>
<evidence type="ECO:0000256" key="5">
    <source>
        <dbReference type="ARBA" id="ARBA00023136"/>
    </source>
</evidence>
<evidence type="ECO:0000256" key="7">
    <source>
        <dbReference type="SAM" id="Phobius"/>
    </source>
</evidence>
<keyword evidence="4 7" id="KW-1133">Transmembrane helix</keyword>
<keyword evidence="5 7" id="KW-0472">Membrane</keyword>
<keyword evidence="6" id="KW-0175">Coiled coil</keyword>
<evidence type="ECO:0000256" key="4">
    <source>
        <dbReference type="ARBA" id="ARBA00022989"/>
    </source>
</evidence>
<dbReference type="Pfam" id="PF02687">
    <property type="entry name" value="FtsX"/>
    <property type="match status" value="2"/>
</dbReference>
<keyword evidence="2" id="KW-1003">Cell membrane</keyword>
<organism evidence="10 11">
    <name type="scientific">Clostridium cadaveris</name>
    <dbReference type="NCBI Taxonomy" id="1529"/>
    <lineage>
        <taxon>Bacteria</taxon>
        <taxon>Bacillati</taxon>
        <taxon>Bacillota</taxon>
        <taxon>Clostridia</taxon>
        <taxon>Eubacteriales</taxon>
        <taxon>Clostridiaceae</taxon>
        <taxon>Clostridium</taxon>
    </lineage>
</organism>
<reference evidence="10 11" key="1">
    <citation type="submission" date="2018-03" db="EMBL/GenBank/DDBJ databases">
        <title>The uncultured portion of the human microbiome is neutrally assembled.</title>
        <authorList>
            <person name="Jeraldo P."/>
            <person name="Boardman L."/>
            <person name="White B.A."/>
            <person name="Nelson H."/>
            <person name="Goldenfeld N."/>
            <person name="Chia N."/>
        </authorList>
    </citation>
    <scope>NUCLEOTIDE SEQUENCE [LARGE SCALE GENOMIC DNA]</scope>
    <source>
        <strain evidence="10">CIM:MAG 903</strain>
    </source>
</reference>
<evidence type="ECO:0000313" key="10">
    <source>
        <dbReference type="EMBL" id="PWL53005.1"/>
    </source>
</evidence>
<evidence type="ECO:0000256" key="3">
    <source>
        <dbReference type="ARBA" id="ARBA00022692"/>
    </source>
</evidence>
<dbReference type="PANTHER" id="PTHR30287">
    <property type="entry name" value="MEMBRANE COMPONENT OF PREDICTED ABC SUPERFAMILY METABOLITE UPTAKE TRANSPORTER"/>
    <property type="match status" value="1"/>
</dbReference>
<feature type="transmembrane region" description="Helical" evidence="7">
    <location>
        <begin position="962"/>
        <end position="984"/>
    </location>
</feature>
<feature type="coiled-coil region" evidence="6">
    <location>
        <begin position="432"/>
        <end position="523"/>
    </location>
</feature>
<evidence type="ECO:0000259" key="9">
    <source>
        <dbReference type="Pfam" id="PF12704"/>
    </source>
</evidence>
<evidence type="ECO:0000256" key="2">
    <source>
        <dbReference type="ARBA" id="ARBA00022475"/>
    </source>
</evidence>